<protein>
    <submittedName>
        <fullName evidence="7">KN motif and ankyrin repeat domains 3</fullName>
    </submittedName>
</protein>
<feature type="coiled-coil region" evidence="5">
    <location>
        <begin position="246"/>
        <end position="304"/>
    </location>
</feature>
<dbReference type="Gene3D" id="1.25.40.20">
    <property type="entry name" value="Ankyrin repeat-containing domain"/>
    <property type="match status" value="1"/>
</dbReference>
<evidence type="ECO:0000256" key="6">
    <source>
        <dbReference type="SAM" id="MobiDB-lite"/>
    </source>
</evidence>
<feature type="compositionally biased region" description="Polar residues" evidence="6">
    <location>
        <begin position="1"/>
        <end position="12"/>
    </location>
</feature>
<dbReference type="InterPro" id="IPR002110">
    <property type="entry name" value="Ankyrin_rpt"/>
</dbReference>
<evidence type="ECO:0000313" key="8">
    <source>
        <dbReference type="Proteomes" id="UP000694700"/>
    </source>
</evidence>
<feature type="compositionally biased region" description="Acidic residues" evidence="6">
    <location>
        <begin position="629"/>
        <end position="650"/>
    </location>
</feature>
<accession>A0A8C1WSG4</accession>
<feature type="region of interest" description="Disordered" evidence="6">
    <location>
        <begin position="168"/>
        <end position="196"/>
    </location>
</feature>
<keyword evidence="1" id="KW-0677">Repeat</keyword>
<feature type="compositionally biased region" description="Low complexity" evidence="6">
    <location>
        <begin position="612"/>
        <end position="623"/>
    </location>
</feature>
<keyword evidence="2 4" id="KW-0040">ANK repeat</keyword>
<dbReference type="PROSITE" id="PS50297">
    <property type="entry name" value="ANK_REP_REGION"/>
    <property type="match status" value="1"/>
</dbReference>
<feature type="region of interest" description="Disordered" evidence="6">
    <location>
        <begin position="594"/>
        <end position="669"/>
    </location>
</feature>
<dbReference type="Pfam" id="PF12796">
    <property type="entry name" value="Ank_2"/>
    <property type="match status" value="1"/>
</dbReference>
<feature type="compositionally biased region" description="Pro residues" evidence="6">
    <location>
        <begin position="124"/>
        <end position="147"/>
    </location>
</feature>
<organism evidence="7 8">
    <name type="scientific">Cyprinus carpio</name>
    <name type="common">Common carp</name>
    <dbReference type="NCBI Taxonomy" id="7962"/>
    <lineage>
        <taxon>Eukaryota</taxon>
        <taxon>Metazoa</taxon>
        <taxon>Chordata</taxon>
        <taxon>Craniata</taxon>
        <taxon>Vertebrata</taxon>
        <taxon>Euteleostomi</taxon>
        <taxon>Actinopterygii</taxon>
        <taxon>Neopterygii</taxon>
        <taxon>Teleostei</taxon>
        <taxon>Ostariophysi</taxon>
        <taxon>Cypriniformes</taxon>
        <taxon>Cyprinidae</taxon>
        <taxon>Cyprininae</taxon>
        <taxon>Cyprinus</taxon>
    </lineage>
</organism>
<dbReference type="Proteomes" id="UP000694700">
    <property type="component" value="Unplaced"/>
</dbReference>
<feature type="compositionally biased region" description="Low complexity" evidence="6">
    <location>
        <begin position="169"/>
        <end position="185"/>
    </location>
</feature>
<feature type="region of interest" description="Disordered" evidence="6">
    <location>
        <begin position="61"/>
        <end position="150"/>
    </location>
</feature>
<dbReference type="Pfam" id="PF12075">
    <property type="entry name" value="KN_motif"/>
    <property type="match status" value="1"/>
</dbReference>
<dbReference type="InterPro" id="IPR047184">
    <property type="entry name" value="KANK1-4"/>
</dbReference>
<evidence type="ECO:0000256" key="5">
    <source>
        <dbReference type="SAM" id="Coils"/>
    </source>
</evidence>
<dbReference type="GO" id="GO:0005856">
    <property type="term" value="C:cytoskeleton"/>
    <property type="evidence" value="ECO:0007669"/>
    <property type="project" value="TreeGrafter"/>
</dbReference>
<feature type="compositionally biased region" description="Polar residues" evidence="6">
    <location>
        <begin position="224"/>
        <end position="240"/>
    </location>
</feature>
<feature type="compositionally biased region" description="Low complexity" evidence="6">
    <location>
        <begin position="90"/>
        <end position="101"/>
    </location>
</feature>
<dbReference type="GO" id="GO:0030837">
    <property type="term" value="P:negative regulation of actin filament polymerization"/>
    <property type="evidence" value="ECO:0007669"/>
    <property type="project" value="InterPro"/>
</dbReference>
<dbReference type="PROSITE" id="PS50088">
    <property type="entry name" value="ANK_REPEAT"/>
    <property type="match status" value="1"/>
</dbReference>
<proteinExistence type="predicted"/>
<dbReference type="AlphaFoldDB" id="A0A8C1WSG4"/>
<name>A0A8C1WSG4_CYPCA</name>
<dbReference type="InterPro" id="IPR021939">
    <property type="entry name" value="KN_motif"/>
</dbReference>
<feature type="repeat" description="ANK" evidence="4">
    <location>
        <begin position="749"/>
        <end position="773"/>
    </location>
</feature>
<evidence type="ECO:0000256" key="1">
    <source>
        <dbReference type="ARBA" id="ARBA00022737"/>
    </source>
</evidence>
<feature type="region of interest" description="Disordered" evidence="6">
    <location>
        <begin position="1"/>
        <end position="34"/>
    </location>
</feature>
<evidence type="ECO:0000256" key="2">
    <source>
        <dbReference type="ARBA" id="ARBA00023043"/>
    </source>
</evidence>
<keyword evidence="3 5" id="KW-0175">Coiled coil</keyword>
<feature type="compositionally biased region" description="Polar residues" evidence="6">
    <location>
        <begin position="102"/>
        <end position="113"/>
    </location>
</feature>
<dbReference type="SUPFAM" id="SSF48403">
    <property type="entry name" value="Ankyrin repeat"/>
    <property type="match status" value="1"/>
</dbReference>
<evidence type="ECO:0000256" key="3">
    <source>
        <dbReference type="ARBA" id="ARBA00023054"/>
    </source>
</evidence>
<feature type="coiled-coil region" evidence="5">
    <location>
        <begin position="437"/>
        <end position="464"/>
    </location>
</feature>
<feature type="compositionally biased region" description="Acidic residues" evidence="6">
    <location>
        <begin position="599"/>
        <end position="611"/>
    </location>
</feature>
<dbReference type="InterPro" id="IPR036770">
    <property type="entry name" value="Ankyrin_rpt-contain_sf"/>
</dbReference>
<feature type="region of interest" description="Disordered" evidence="6">
    <location>
        <begin position="222"/>
        <end position="242"/>
    </location>
</feature>
<dbReference type="SMART" id="SM00248">
    <property type="entry name" value="ANK"/>
    <property type="match status" value="3"/>
</dbReference>
<evidence type="ECO:0000313" key="7">
    <source>
        <dbReference type="Ensembl" id="ENSCCRP00015069763.1"/>
    </source>
</evidence>
<dbReference type="GO" id="GO:0005737">
    <property type="term" value="C:cytoplasm"/>
    <property type="evidence" value="ECO:0007669"/>
    <property type="project" value="TreeGrafter"/>
</dbReference>
<evidence type="ECO:0000256" key="4">
    <source>
        <dbReference type="PROSITE-ProRule" id="PRU00023"/>
    </source>
</evidence>
<sequence length="873" mass="94661">MTQSVHITSKLPNLSAPFHGSTEEETEQGGSYSVQTPYGFQLDLDFLKYVEEIESGHNIRRANVNPRRGSRGDRGYQRNLSVGGRASGWTSTESLSSTTSENGQSNPPFLQSPITPPSKSQPLSPLPVINPSPPTCSKVPPPPPPRNPRVERTLLETSLRLQQEQNKFSNGLGSNLSNLSKGSSKAVGSNRDFSPASSQLASDAHLLQISPVVQNPLSGVWTKASPQTSGRSTPASNSGTLPPVQLHTVREQMATALRQLREMEERVKGLPVLEREVAMLRAEKERLANELQKKTEELDATLKLQVSTKAAVGAPQPGSLPSLSLWNKKPDCKSDEKDKKEIKKLAITPVEKRSIAVGSDNPIETVVVYNRQAVKDAAVEATIDVCHAAIETETSVMHDQGIQTGVATEDAAVWVIESFLGLQSETEREIDTLQHTVKFQQESIKVLETRLTQANQDLEALKAQEIERASKIMLDKETIAKPQTANAQMETCPEVCSVGVLFPDTTDPEYVSKNDQSIQTDPVETSKKKMVELVSVGIQWECLSDTQDAEEQTMSAEAAGPLKSIMKRKDGSGAGAASSGGKKSLKFVGILNGGYESTSSEEDEEEDEESSSDGSEADACSDSSVEEGAALEDTSDEEMNINVDETDSDENVPAGSEDSKDQEEEVKEKFELSAKMREACLILKNHLNDGAKSVKSKEVLSSTHSVQLEWFRVSSAKMAQPSRVSNYLMAFSEVSPVLLEHVVNMTDGNGNTALHYSVSHSNFTVVDLLLDTGMCNVDQQNKAGYTAVMLAALSAVKEEDDMAVVQKLFRLGNANAKASQDGSNALSIALEASHNDIAVLLYAHMNYSKTQADVSSKAISRSPSSPRKTWPSE</sequence>
<reference evidence="7" key="1">
    <citation type="submission" date="2025-08" db="UniProtKB">
        <authorList>
            <consortium name="Ensembl"/>
        </authorList>
    </citation>
    <scope>IDENTIFICATION</scope>
</reference>
<dbReference type="Ensembl" id="ENSCCRT00015072007.1">
    <property type="protein sequence ID" value="ENSCCRP00015069763.1"/>
    <property type="gene ID" value="ENSCCRG00015028264.1"/>
</dbReference>
<feature type="region of interest" description="Disordered" evidence="6">
    <location>
        <begin position="853"/>
        <end position="873"/>
    </location>
</feature>
<feature type="compositionally biased region" description="Low complexity" evidence="6">
    <location>
        <begin position="855"/>
        <end position="873"/>
    </location>
</feature>
<feature type="region of interest" description="Disordered" evidence="6">
    <location>
        <begin position="549"/>
        <end position="580"/>
    </location>
</feature>
<dbReference type="PANTHER" id="PTHR24168">
    <property type="entry name" value="KN MOTIF AND ANKYRIN REPEAT DOMAIN-CONTAINING"/>
    <property type="match status" value="1"/>
</dbReference>
<dbReference type="PANTHER" id="PTHR24168:SF23">
    <property type="entry name" value="KN MOTIF AND ANKYRIN REPEAT DOMAIN-CONTAINING PROTEIN 3"/>
    <property type="match status" value="1"/>
</dbReference>